<protein>
    <recommendedName>
        <fullName evidence="5">Polyadenylate-binding protein</fullName>
        <shortName evidence="5">PABP</shortName>
    </recommendedName>
</protein>
<comment type="subcellular location">
    <subcellularLocation>
        <location evidence="5">Cytoplasm</location>
    </subcellularLocation>
</comment>
<dbReference type="PROSITE" id="PS51309">
    <property type="entry name" value="PABC"/>
    <property type="match status" value="1"/>
</dbReference>
<dbReference type="Gene3D" id="1.10.1900.10">
    <property type="entry name" value="c-terminal domain of poly(a) binding protein"/>
    <property type="match status" value="1"/>
</dbReference>
<dbReference type="InterPro" id="IPR000504">
    <property type="entry name" value="RRM_dom"/>
</dbReference>
<dbReference type="EMBL" id="CAUJNA010003335">
    <property type="protein sequence ID" value="CAJ1399411.1"/>
    <property type="molecule type" value="Genomic_DNA"/>
</dbReference>
<dbReference type="InterPro" id="IPR035979">
    <property type="entry name" value="RBD_domain_sf"/>
</dbReference>
<keyword evidence="2" id="KW-0677">Repeat</keyword>
<evidence type="ECO:0000256" key="5">
    <source>
        <dbReference type="RuleBase" id="RU362004"/>
    </source>
</evidence>
<dbReference type="InterPro" id="IPR045305">
    <property type="entry name" value="RRM2_I_PABPs"/>
</dbReference>
<keyword evidence="5" id="KW-0963">Cytoplasm</keyword>
<feature type="compositionally biased region" description="Basic and acidic residues" evidence="6">
    <location>
        <begin position="286"/>
        <end position="300"/>
    </location>
</feature>
<name>A0AA36NDH8_9DINO</name>
<dbReference type="SMART" id="SM00517">
    <property type="entry name" value="PolyA"/>
    <property type="match status" value="1"/>
</dbReference>
<dbReference type="InterPro" id="IPR006515">
    <property type="entry name" value="PABP_1234"/>
</dbReference>
<feature type="domain" description="RRM" evidence="7">
    <location>
        <begin position="309"/>
        <end position="386"/>
    </location>
</feature>
<dbReference type="FunFam" id="3.30.70.330:FF:000003">
    <property type="entry name" value="Polyadenylate-binding protein"/>
    <property type="match status" value="1"/>
</dbReference>
<dbReference type="GO" id="GO:0005737">
    <property type="term" value="C:cytoplasm"/>
    <property type="evidence" value="ECO:0007669"/>
    <property type="project" value="UniProtKB-SubCell"/>
</dbReference>
<feature type="domain" description="PABC" evidence="8">
    <location>
        <begin position="552"/>
        <end position="628"/>
    </location>
</feature>
<feature type="domain" description="RRM" evidence="7">
    <location>
        <begin position="96"/>
        <end position="173"/>
    </location>
</feature>
<proteinExistence type="inferred from homology"/>
<comment type="function">
    <text evidence="5">Binds the poly(A) tail of mRNA.</text>
</comment>
<evidence type="ECO:0000256" key="6">
    <source>
        <dbReference type="SAM" id="MobiDB-lite"/>
    </source>
</evidence>
<accession>A0AA36NDH8</accession>
<dbReference type="CDD" id="cd12381">
    <property type="entry name" value="RRM4_I_PABPs"/>
    <property type="match status" value="1"/>
</dbReference>
<dbReference type="InterPro" id="IPR002004">
    <property type="entry name" value="PABP_HYD_C"/>
</dbReference>
<dbReference type="GO" id="GO:0003723">
    <property type="term" value="F:RNA binding"/>
    <property type="evidence" value="ECO:0007669"/>
    <property type="project" value="UniProtKB-UniRule"/>
</dbReference>
<comment type="caution">
    <text evidence="9">The sequence shown here is derived from an EMBL/GenBank/DDBJ whole genome shotgun (WGS) entry which is preliminary data.</text>
</comment>
<evidence type="ECO:0000256" key="3">
    <source>
        <dbReference type="ARBA" id="ARBA00022884"/>
    </source>
</evidence>
<gene>
    <name evidence="9" type="ORF">EVOR1521_LOCUS22947</name>
</gene>
<feature type="compositionally biased region" description="Gly residues" evidence="6">
    <location>
        <begin position="405"/>
        <end position="420"/>
    </location>
</feature>
<dbReference type="InterPro" id="IPR034364">
    <property type="entry name" value="PABP_RRM1"/>
</dbReference>
<dbReference type="CDD" id="cd12379">
    <property type="entry name" value="RRM2_I_PABPs"/>
    <property type="match status" value="1"/>
</dbReference>
<dbReference type="Proteomes" id="UP001178507">
    <property type="component" value="Unassembled WGS sequence"/>
</dbReference>
<dbReference type="Pfam" id="PF00658">
    <property type="entry name" value="MLLE"/>
    <property type="match status" value="1"/>
</dbReference>
<dbReference type="FunFam" id="1.10.1900.10:FF:000004">
    <property type="entry name" value="Polyadenylate-binding protein"/>
    <property type="match status" value="1"/>
</dbReference>
<evidence type="ECO:0000256" key="2">
    <source>
        <dbReference type="ARBA" id="ARBA00022737"/>
    </source>
</evidence>
<dbReference type="FunFam" id="3.30.70.330:FF:000234">
    <property type="entry name" value="Polyadenylate-binding protein 5"/>
    <property type="match status" value="1"/>
</dbReference>
<sequence length="628" mass="68461">MAGVPQFASLYVGDLHPDVTEAMLYEIFNSVGPVASIRVCRDTVTRRSLGYGYVNFHSVSDAERALDTLNYSSIKGRACRIMWSQRDPSLRKSGHGNVFVKNLDKAIDNKALYDTFSLFGNILSCKVACDANGKSRGYGFVHYETEEAAQQAIERVNGMQIGEQTVHVSKFLKRNERDRPALQNFTNLYIKNFPTDWDEDKIKSELSEAGTITSSHFVEDAKGRRFAFVNFETSDQAKKAVDMYHQKDFRSQEQKEADAEKEEEEKDKDIKSYLLYVQRAQSKSERSLELKEKMPQKEAPTRGGGSANVNLYIKNLDEGTDEASLKALFEQFGTVTSVAAMKDERGQCKGFGFVCFASPDEATKAVTEMHLKVVKGKPLYVGLAEKREVRAERLRQRYSPSKGGWNEGKGGVGGKGKGKGGGMQMYGNQGGCGMQQMYPMGMQMGMMGQMGKGGPQGMMGAPMGMMGKGMQGGGTMPMGGGMGGAGKGSMPPMGGKGMMGPMGMTGMGPMGMGMMGMMRPPMQMPMMRPGMPTMPQNVRPPTPQTGGPTSGGQPLTPAGLSQAPPAVQKQIIGERLYPLVAKQQPELAGKITGMMLEMDNSELLSLLDSESQLKTKVDEALRVLEQAK</sequence>
<dbReference type="PROSITE" id="PS50102">
    <property type="entry name" value="RRM"/>
    <property type="match status" value="4"/>
</dbReference>
<dbReference type="InterPro" id="IPR036053">
    <property type="entry name" value="PABP-dom"/>
</dbReference>
<feature type="region of interest" description="Disordered" evidence="6">
    <location>
        <begin position="533"/>
        <end position="565"/>
    </location>
</feature>
<comment type="similarity">
    <text evidence="1 5">Belongs to the polyadenylate-binding protein type-1 family.</text>
</comment>
<dbReference type="Gene3D" id="3.30.70.330">
    <property type="match status" value="4"/>
</dbReference>
<dbReference type="Pfam" id="PF00076">
    <property type="entry name" value="RRM_1"/>
    <property type="match status" value="4"/>
</dbReference>
<reference evidence="9" key="1">
    <citation type="submission" date="2023-08" db="EMBL/GenBank/DDBJ databases">
        <authorList>
            <person name="Chen Y."/>
            <person name="Shah S."/>
            <person name="Dougan E. K."/>
            <person name="Thang M."/>
            <person name="Chan C."/>
        </authorList>
    </citation>
    <scope>NUCLEOTIDE SEQUENCE</scope>
</reference>
<dbReference type="PANTHER" id="PTHR24012">
    <property type="entry name" value="RNA BINDING PROTEIN"/>
    <property type="match status" value="1"/>
</dbReference>
<organism evidence="9 10">
    <name type="scientific">Effrenium voratum</name>
    <dbReference type="NCBI Taxonomy" id="2562239"/>
    <lineage>
        <taxon>Eukaryota</taxon>
        <taxon>Sar</taxon>
        <taxon>Alveolata</taxon>
        <taxon>Dinophyceae</taxon>
        <taxon>Suessiales</taxon>
        <taxon>Symbiodiniaceae</taxon>
        <taxon>Effrenium</taxon>
    </lineage>
</organism>
<evidence type="ECO:0000256" key="1">
    <source>
        <dbReference type="ARBA" id="ARBA00008557"/>
    </source>
</evidence>
<dbReference type="NCBIfam" id="TIGR01628">
    <property type="entry name" value="PABP-1234"/>
    <property type="match status" value="1"/>
</dbReference>
<feature type="region of interest" description="Disordered" evidence="6">
    <location>
        <begin position="286"/>
        <end position="306"/>
    </location>
</feature>
<evidence type="ECO:0000259" key="7">
    <source>
        <dbReference type="PROSITE" id="PS50102"/>
    </source>
</evidence>
<dbReference type="CDD" id="cd12378">
    <property type="entry name" value="RRM1_I_PABPs"/>
    <property type="match status" value="1"/>
</dbReference>
<feature type="region of interest" description="Disordered" evidence="6">
    <location>
        <begin position="398"/>
        <end position="420"/>
    </location>
</feature>
<dbReference type="AlphaFoldDB" id="A0AA36NDH8"/>
<dbReference type="SMART" id="SM00360">
    <property type="entry name" value="RRM"/>
    <property type="match status" value="4"/>
</dbReference>
<keyword evidence="3 4" id="KW-0694">RNA-binding</keyword>
<evidence type="ECO:0000256" key="4">
    <source>
        <dbReference type="PROSITE-ProRule" id="PRU00176"/>
    </source>
</evidence>
<feature type="domain" description="RRM" evidence="7">
    <location>
        <begin position="8"/>
        <end position="86"/>
    </location>
</feature>
<evidence type="ECO:0000259" key="8">
    <source>
        <dbReference type="PROSITE" id="PS51309"/>
    </source>
</evidence>
<feature type="compositionally biased region" description="Low complexity" evidence="6">
    <location>
        <begin position="544"/>
        <end position="557"/>
    </location>
</feature>
<feature type="domain" description="RRM" evidence="7">
    <location>
        <begin position="186"/>
        <end position="264"/>
    </location>
</feature>
<dbReference type="SUPFAM" id="SSF54928">
    <property type="entry name" value="RNA-binding domain, RBD"/>
    <property type="match status" value="3"/>
</dbReference>
<evidence type="ECO:0000313" key="10">
    <source>
        <dbReference type="Proteomes" id="UP001178507"/>
    </source>
</evidence>
<keyword evidence="10" id="KW-1185">Reference proteome</keyword>
<dbReference type="InterPro" id="IPR012677">
    <property type="entry name" value="Nucleotide-bd_a/b_plait_sf"/>
</dbReference>
<evidence type="ECO:0000313" key="9">
    <source>
        <dbReference type="EMBL" id="CAJ1399411.1"/>
    </source>
</evidence>
<dbReference type="SUPFAM" id="SSF63570">
    <property type="entry name" value="PABC (PABP) domain"/>
    <property type="match status" value="1"/>
</dbReference>